<protein>
    <submittedName>
        <fullName evidence="2">Flp family type IVb pilin</fullName>
    </submittedName>
</protein>
<gene>
    <name evidence="2" type="ORF">GJ689_11845</name>
</gene>
<sequence length="57" mass="5858">MNTLLKRFVKDESGATAIEYGLIAAGISVAIIAVVNSLGSGLKTTFSSVSSQLKTTP</sequence>
<name>A0A327K8T0_9BRAD</name>
<feature type="transmembrane region" description="Helical" evidence="1">
    <location>
        <begin position="20"/>
        <end position="38"/>
    </location>
</feature>
<keyword evidence="1" id="KW-1133">Transmembrane helix</keyword>
<dbReference type="AlphaFoldDB" id="A0A327K8T0"/>
<evidence type="ECO:0000313" key="3">
    <source>
        <dbReference type="Proteomes" id="UP000438991"/>
    </source>
</evidence>
<dbReference type="Proteomes" id="UP000438991">
    <property type="component" value="Unassembled WGS sequence"/>
</dbReference>
<proteinExistence type="predicted"/>
<comment type="caution">
    <text evidence="2">The sequence shown here is derived from an EMBL/GenBank/DDBJ whole genome shotgun (WGS) entry which is preliminary data.</text>
</comment>
<reference evidence="2 3" key="1">
    <citation type="submission" date="2019-11" db="EMBL/GenBank/DDBJ databases">
        <title>Whole-genome sequence of Rhodoplanes serenus DSM 18633, type strain.</title>
        <authorList>
            <person name="Kyndt J.A."/>
            <person name="Meyer T.E."/>
        </authorList>
    </citation>
    <scope>NUCLEOTIDE SEQUENCE [LARGE SCALE GENOMIC DNA]</scope>
    <source>
        <strain evidence="2 3">DSM 18633</strain>
    </source>
</reference>
<keyword evidence="1" id="KW-0812">Transmembrane</keyword>
<dbReference type="EMBL" id="WNKV01000008">
    <property type="protein sequence ID" value="MTW16897.1"/>
    <property type="molecule type" value="Genomic_DNA"/>
</dbReference>
<dbReference type="InterPro" id="IPR007047">
    <property type="entry name" value="Flp_Fap"/>
</dbReference>
<organism evidence="2 3">
    <name type="scientific">Rhodoplanes serenus</name>
    <dbReference type="NCBI Taxonomy" id="200615"/>
    <lineage>
        <taxon>Bacteria</taxon>
        <taxon>Pseudomonadati</taxon>
        <taxon>Pseudomonadota</taxon>
        <taxon>Alphaproteobacteria</taxon>
        <taxon>Hyphomicrobiales</taxon>
        <taxon>Nitrobacteraceae</taxon>
        <taxon>Rhodoplanes</taxon>
    </lineage>
</organism>
<accession>A0A327K8T0</accession>
<dbReference type="Pfam" id="PF04964">
    <property type="entry name" value="Flp_Fap"/>
    <property type="match status" value="1"/>
</dbReference>
<evidence type="ECO:0000256" key="1">
    <source>
        <dbReference type="SAM" id="Phobius"/>
    </source>
</evidence>
<keyword evidence="1" id="KW-0472">Membrane</keyword>
<evidence type="ECO:0000313" key="2">
    <source>
        <dbReference type="EMBL" id="MTW16897.1"/>
    </source>
</evidence>
<dbReference type="RefSeq" id="WP_111384897.1">
    <property type="nucleotide sequence ID" value="NZ_NPEW01000063.1"/>
</dbReference>